<gene>
    <name evidence="4" type="ORF">Aru02nite_56620</name>
</gene>
<reference evidence="4" key="1">
    <citation type="submission" date="2021-01" db="EMBL/GenBank/DDBJ databases">
        <title>Whole genome shotgun sequence of Actinocatenispora rupis NBRC 107355.</title>
        <authorList>
            <person name="Komaki H."/>
            <person name="Tamura T."/>
        </authorList>
    </citation>
    <scope>NUCLEOTIDE SEQUENCE</scope>
    <source>
        <strain evidence="4">NBRC 107355</strain>
    </source>
</reference>
<feature type="chain" id="PRO_5035316068" evidence="3">
    <location>
        <begin position="23"/>
        <end position="145"/>
    </location>
</feature>
<organism evidence="4 5">
    <name type="scientific">Actinocatenispora rupis</name>
    <dbReference type="NCBI Taxonomy" id="519421"/>
    <lineage>
        <taxon>Bacteria</taxon>
        <taxon>Bacillati</taxon>
        <taxon>Actinomycetota</taxon>
        <taxon>Actinomycetes</taxon>
        <taxon>Micromonosporales</taxon>
        <taxon>Micromonosporaceae</taxon>
        <taxon>Actinocatenispora</taxon>
    </lineage>
</organism>
<feature type="compositionally biased region" description="Basic and acidic residues" evidence="1">
    <location>
        <begin position="136"/>
        <end position="145"/>
    </location>
</feature>
<feature type="region of interest" description="Disordered" evidence="1">
    <location>
        <begin position="92"/>
        <end position="145"/>
    </location>
</feature>
<proteinExistence type="predicted"/>
<sequence length="145" mass="14603">MPPAVALALLLFAGIALLPGHAALDGGPDAPMLTVVELTAPVAGAVLGARSGRRRHTAPAAVVCRAAFGALVPLAVVALVAYGAVCSSRSCSRTATGGSDRSRGRPFRPCATRSAARPRTAAHGRWVGVAGGTDAPARHPRWEGP</sequence>
<feature type="transmembrane region" description="Helical" evidence="2">
    <location>
        <begin position="32"/>
        <end position="50"/>
    </location>
</feature>
<feature type="transmembrane region" description="Helical" evidence="2">
    <location>
        <begin position="62"/>
        <end position="85"/>
    </location>
</feature>
<dbReference type="AlphaFoldDB" id="A0A8J3JF35"/>
<dbReference type="EMBL" id="BOMB01000033">
    <property type="protein sequence ID" value="GID14773.1"/>
    <property type="molecule type" value="Genomic_DNA"/>
</dbReference>
<keyword evidence="2" id="KW-0812">Transmembrane</keyword>
<keyword evidence="5" id="KW-1185">Reference proteome</keyword>
<protein>
    <submittedName>
        <fullName evidence="4">Uncharacterized protein</fullName>
    </submittedName>
</protein>
<evidence type="ECO:0000313" key="5">
    <source>
        <dbReference type="Proteomes" id="UP000612808"/>
    </source>
</evidence>
<evidence type="ECO:0000256" key="2">
    <source>
        <dbReference type="SAM" id="Phobius"/>
    </source>
</evidence>
<keyword evidence="3" id="KW-0732">Signal</keyword>
<keyword evidence="2" id="KW-0472">Membrane</keyword>
<evidence type="ECO:0000256" key="1">
    <source>
        <dbReference type="SAM" id="MobiDB-lite"/>
    </source>
</evidence>
<evidence type="ECO:0000313" key="4">
    <source>
        <dbReference type="EMBL" id="GID14773.1"/>
    </source>
</evidence>
<comment type="caution">
    <text evidence="4">The sequence shown here is derived from an EMBL/GenBank/DDBJ whole genome shotgun (WGS) entry which is preliminary data.</text>
</comment>
<evidence type="ECO:0000256" key="3">
    <source>
        <dbReference type="SAM" id="SignalP"/>
    </source>
</evidence>
<name>A0A8J3JF35_9ACTN</name>
<feature type="compositionally biased region" description="Low complexity" evidence="1">
    <location>
        <begin position="108"/>
        <end position="121"/>
    </location>
</feature>
<keyword evidence="2" id="KW-1133">Transmembrane helix</keyword>
<dbReference type="Proteomes" id="UP000612808">
    <property type="component" value="Unassembled WGS sequence"/>
</dbReference>
<feature type="signal peptide" evidence="3">
    <location>
        <begin position="1"/>
        <end position="22"/>
    </location>
</feature>
<accession>A0A8J3JF35</accession>